<dbReference type="AlphaFoldDB" id="A0A318SHS0"/>
<protein>
    <submittedName>
        <fullName evidence="1">Uncharacterized protein</fullName>
    </submittedName>
</protein>
<sequence length="262" mass="29902">MTCDRSRPIWAIQIVGDREFLEYLAEQTESLDNWIFREESDDNFYLALTNLTRKAEFEEVWACASNRVQELSGALKFTRRLVEPLKLGRVIYRHEDGTLDQSICLPADAFADLSPSAVHLRIWRNGGRTAQPREETLLQKFALLMQADPLVAKALRLTELPDADIWTGLYRLGELIQEDLKLSDTDLFERGWTSKKEWGCFRRTANSSAAGDASRHGAANEDPPDRPMQLQEARELLQRVMDGWLEYRLALAETACNNSLGP</sequence>
<evidence type="ECO:0000313" key="2">
    <source>
        <dbReference type="Proteomes" id="UP000247540"/>
    </source>
</evidence>
<gene>
    <name evidence="1" type="ORF">DFQ15_12543</name>
</gene>
<dbReference type="EMBL" id="QJTC01000025">
    <property type="protein sequence ID" value="PYE74370.1"/>
    <property type="molecule type" value="Genomic_DNA"/>
</dbReference>
<organism evidence="1 2">
    <name type="scientific">Xylophilus ampelinus</name>
    <dbReference type="NCBI Taxonomy" id="54067"/>
    <lineage>
        <taxon>Bacteria</taxon>
        <taxon>Pseudomonadati</taxon>
        <taxon>Pseudomonadota</taxon>
        <taxon>Betaproteobacteria</taxon>
        <taxon>Burkholderiales</taxon>
        <taxon>Xylophilus</taxon>
    </lineage>
</organism>
<reference evidence="1 2" key="1">
    <citation type="submission" date="2018-06" db="EMBL/GenBank/DDBJ databases">
        <title>Genomic Encyclopedia of Type Strains, Phase III (KMG-III): the genomes of soil and plant-associated and newly described type strains.</title>
        <authorList>
            <person name="Whitman W."/>
        </authorList>
    </citation>
    <scope>NUCLEOTIDE SEQUENCE [LARGE SCALE GENOMIC DNA]</scope>
    <source>
        <strain evidence="1 2">CECT 7646</strain>
    </source>
</reference>
<proteinExistence type="predicted"/>
<evidence type="ECO:0000313" key="1">
    <source>
        <dbReference type="EMBL" id="PYE74370.1"/>
    </source>
</evidence>
<accession>A0A318SHS0</accession>
<comment type="caution">
    <text evidence="1">The sequence shown here is derived from an EMBL/GenBank/DDBJ whole genome shotgun (WGS) entry which is preliminary data.</text>
</comment>
<dbReference type="Proteomes" id="UP000247540">
    <property type="component" value="Unassembled WGS sequence"/>
</dbReference>
<name>A0A318SHS0_9BURK</name>
<keyword evidence="2" id="KW-1185">Reference proteome</keyword>